<feature type="compositionally biased region" description="Pro residues" evidence="1">
    <location>
        <begin position="223"/>
        <end position="236"/>
    </location>
</feature>
<comment type="caution">
    <text evidence="2">The sequence shown here is derived from an EMBL/GenBank/DDBJ whole genome shotgun (WGS) entry which is preliminary data.</text>
</comment>
<name>A0A8K0H7G2_9ROSA</name>
<dbReference type="EMBL" id="VOIH02000005">
    <property type="protein sequence ID" value="KAF3447161.1"/>
    <property type="molecule type" value="Genomic_DNA"/>
</dbReference>
<keyword evidence="3" id="KW-1185">Reference proteome</keyword>
<reference evidence="2" key="1">
    <citation type="submission" date="2020-03" db="EMBL/GenBank/DDBJ databases">
        <title>A high-quality chromosome-level genome assembly of a woody plant with both climbing and erect habits, Rhamnella rubrinervis.</title>
        <authorList>
            <person name="Lu Z."/>
            <person name="Yang Y."/>
            <person name="Zhu X."/>
            <person name="Sun Y."/>
        </authorList>
    </citation>
    <scope>NUCLEOTIDE SEQUENCE</scope>
    <source>
        <strain evidence="2">BYM</strain>
        <tissue evidence="2">Leaf</tissue>
    </source>
</reference>
<organism evidence="2 3">
    <name type="scientific">Rhamnella rubrinervis</name>
    <dbReference type="NCBI Taxonomy" id="2594499"/>
    <lineage>
        <taxon>Eukaryota</taxon>
        <taxon>Viridiplantae</taxon>
        <taxon>Streptophyta</taxon>
        <taxon>Embryophyta</taxon>
        <taxon>Tracheophyta</taxon>
        <taxon>Spermatophyta</taxon>
        <taxon>Magnoliopsida</taxon>
        <taxon>eudicotyledons</taxon>
        <taxon>Gunneridae</taxon>
        <taxon>Pentapetalae</taxon>
        <taxon>rosids</taxon>
        <taxon>fabids</taxon>
        <taxon>Rosales</taxon>
        <taxon>Rhamnaceae</taxon>
        <taxon>rhamnoid group</taxon>
        <taxon>Rhamneae</taxon>
        <taxon>Rhamnella</taxon>
    </lineage>
</organism>
<gene>
    <name evidence="2" type="ORF">FNV43_RR12341</name>
</gene>
<sequence length="265" mass="28235">MLHPVTCAIDAPVNPPLYAMNIGCLEQALTQWRLPTSGGIMATTTGATPAPSLGAIMVTSFMAHVPPSSFMAHVPPSTSTSFMAHVPPSSFMAHVPPSTFEVGESSSRQHQISSEELRRILTLTPSPSPPPPPISYVQGSSSHTRRRIELAHVPSTFEVGESSNRQLQISYEELRSILELTPSPSPSPPPIPFVPQSDAHASIIEAPCIILPAFHLATRSPTQPTPLPPSPQPSQPPKATLHNSPSSPLPPTTQTPLVHSPCIHC</sequence>
<evidence type="ECO:0000313" key="2">
    <source>
        <dbReference type="EMBL" id="KAF3447161.1"/>
    </source>
</evidence>
<dbReference type="AlphaFoldDB" id="A0A8K0H7G2"/>
<feature type="region of interest" description="Disordered" evidence="1">
    <location>
        <begin position="219"/>
        <end position="259"/>
    </location>
</feature>
<protein>
    <submittedName>
        <fullName evidence="2">Uncharacterized protein</fullName>
    </submittedName>
</protein>
<feature type="region of interest" description="Disordered" evidence="1">
    <location>
        <begin position="123"/>
        <end position="143"/>
    </location>
</feature>
<accession>A0A8K0H7G2</accession>
<proteinExistence type="predicted"/>
<evidence type="ECO:0000256" key="1">
    <source>
        <dbReference type="SAM" id="MobiDB-lite"/>
    </source>
</evidence>
<evidence type="ECO:0000313" key="3">
    <source>
        <dbReference type="Proteomes" id="UP000796880"/>
    </source>
</evidence>
<dbReference type="Proteomes" id="UP000796880">
    <property type="component" value="Unassembled WGS sequence"/>
</dbReference>